<proteinExistence type="predicted"/>
<dbReference type="InterPro" id="IPR023214">
    <property type="entry name" value="HAD_sf"/>
</dbReference>
<dbReference type="Pfam" id="PF08282">
    <property type="entry name" value="Hydrolase_3"/>
    <property type="match status" value="1"/>
</dbReference>
<name>A0A9Q5C807_LACHE</name>
<comment type="caution">
    <text evidence="1">The sequence shown here is derived from an EMBL/GenBank/DDBJ whole genome shotgun (WGS) entry which is preliminary data.</text>
</comment>
<dbReference type="PROSITE" id="PS01229">
    <property type="entry name" value="COF_2"/>
    <property type="match status" value="1"/>
</dbReference>
<reference evidence="1" key="1">
    <citation type="submission" date="2019-09" db="EMBL/GenBank/DDBJ databases">
        <title>Comparative genomic analysis of Lactobacillus helveticus.</title>
        <authorList>
            <person name="Zhang H."/>
            <person name="Chen Y."/>
            <person name="Zhong Z."/>
        </authorList>
    </citation>
    <scope>NUCLEOTIDE SEQUENCE</scope>
    <source>
        <strain evidence="1">IMAU30003</strain>
    </source>
</reference>
<gene>
    <name evidence="1" type="ORF">IMAU30003_01436</name>
</gene>
<organism evidence="1 2">
    <name type="scientific">Lactobacillus helveticus</name>
    <name type="common">Lactobacillus suntoryeus</name>
    <dbReference type="NCBI Taxonomy" id="1587"/>
    <lineage>
        <taxon>Bacteria</taxon>
        <taxon>Bacillati</taxon>
        <taxon>Bacillota</taxon>
        <taxon>Bacilli</taxon>
        <taxon>Lactobacillales</taxon>
        <taxon>Lactobacillaceae</taxon>
        <taxon>Lactobacillus</taxon>
    </lineage>
</organism>
<dbReference type="PANTHER" id="PTHR10000:SF8">
    <property type="entry name" value="HAD SUPERFAMILY HYDROLASE-LIKE, TYPE 3"/>
    <property type="match status" value="1"/>
</dbReference>
<dbReference type="AlphaFoldDB" id="A0A9Q5C807"/>
<protein>
    <submittedName>
        <fullName evidence="1">Sugar phosphatase YidA</fullName>
    </submittedName>
</protein>
<evidence type="ECO:0000313" key="1">
    <source>
        <dbReference type="EMBL" id="NRO35186.1"/>
    </source>
</evidence>
<dbReference type="PANTHER" id="PTHR10000">
    <property type="entry name" value="PHOSPHOSERINE PHOSPHATASE"/>
    <property type="match status" value="1"/>
</dbReference>
<dbReference type="Proteomes" id="UP000651333">
    <property type="component" value="Unassembled WGS sequence"/>
</dbReference>
<dbReference type="GO" id="GO:0005829">
    <property type="term" value="C:cytosol"/>
    <property type="evidence" value="ECO:0007669"/>
    <property type="project" value="TreeGrafter"/>
</dbReference>
<dbReference type="GO" id="GO:0000287">
    <property type="term" value="F:magnesium ion binding"/>
    <property type="evidence" value="ECO:0007669"/>
    <property type="project" value="TreeGrafter"/>
</dbReference>
<dbReference type="EMBL" id="WCHB01000046">
    <property type="protein sequence ID" value="NRO35186.1"/>
    <property type="molecule type" value="Genomic_DNA"/>
</dbReference>
<dbReference type="SUPFAM" id="SSF56784">
    <property type="entry name" value="HAD-like"/>
    <property type="match status" value="1"/>
</dbReference>
<dbReference type="GO" id="GO:0016791">
    <property type="term" value="F:phosphatase activity"/>
    <property type="evidence" value="ECO:0007669"/>
    <property type="project" value="TreeGrafter"/>
</dbReference>
<dbReference type="PRINTS" id="PR00119">
    <property type="entry name" value="CATATPASE"/>
</dbReference>
<dbReference type="Gene3D" id="3.40.50.1000">
    <property type="entry name" value="HAD superfamily/HAD-like"/>
    <property type="match status" value="1"/>
</dbReference>
<accession>A0A9Q5C807</accession>
<evidence type="ECO:0000313" key="2">
    <source>
        <dbReference type="Proteomes" id="UP000651333"/>
    </source>
</evidence>
<sequence length="96" mass="10304">MKDRVVFSKTEPFYYEATAAGVDKGTGLERLCNYLKIAPENVMALGDQANDAPMLEYAGIGVAMGNAVDYTKKHADAVTADCDHDSVAVAINKFAK</sequence>
<dbReference type="InterPro" id="IPR036412">
    <property type="entry name" value="HAD-like_sf"/>
</dbReference>